<dbReference type="InterPro" id="IPR020825">
    <property type="entry name" value="Phe-tRNA_synthase-like_B3/B4"/>
</dbReference>
<evidence type="ECO:0000256" key="6">
    <source>
        <dbReference type="ARBA" id="ARBA00022598"/>
    </source>
</evidence>
<evidence type="ECO:0000256" key="16">
    <source>
        <dbReference type="PROSITE-ProRule" id="PRU00209"/>
    </source>
</evidence>
<keyword evidence="7 15" id="KW-0479">Metal-binding</keyword>
<dbReference type="InterPro" id="IPR005121">
    <property type="entry name" value="Fdx_antiC-bd"/>
</dbReference>
<feature type="domain" description="TRNA-binding" evidence="17">
    <location>
        <begin position="42"/>
        <end position="155"/>
    </location>
</feature>
<dbReference type="InterPro" id="IPR045864">
    <property type="entry name" value="aa-tRNA-synth_II/BPL/LPL"/>
</dbReference>
<evidence type="ECO:0000256" key="14">
    <source>
        <dbReference type="ARBA" id="ARBA00049255"/>
    </source>
</evidence>
<dbReference type="Pfam" id="PF17759">
    <property type="entry name" value="tRNA_synthFbeta"/>
    <property type="match status" value="1"/>
</dbReference>
<evidence type="ECO:0000256" key="15">
    <source>
        <dbReference type="HAMAP-Rule" id="MF_00283"/>
    </source>
</evidence>
<evidence type="ECO:0000256" key="4">
    <source>
        <dbReference type="ARBA" id="ARBA00022490"/>
    </source>
</evidence>
<dbReference type="Pfam" id="PF03484">
    <property type="entry name" value="B5"/>
    <property type="match status" value="1"/>
</dbReference>
<dbReference type="InterPro" id="IPR004532">
    <property type="entry name" value="Phe-tRNA-ligase_IIc_bsu_bact"/>
</dbReference>
<comment type="subcellular location">
    <subcellularLocation>
        <location evidence="1 15">Cytoplasm</location>
    </subcellularLocation>
</comment>
<feature type="domain" description="B5" evidence="19">
    <location>
        <begin position="415"/>
        <end position="491"/>
    </location>
</feature>
<evidence type="ECO:0000256" key="9">
    <source>
        <dbReference type="ARBA" id="ARBA00022840"/>
    </source>
</evidence>
<dbReference type="InterPro" id="IPR036690">
    <property type="entry name" value="Fdx_antiC-bd_sf"/>
</dbReference>
<evidence type="ECO:0000313" key="20">
    <source>
        <dbReference type="EMBL" id="NJC26673.1"/>
    </source>
</evidence>
<feature type="binding site" evidence="15">
    <location>
        <position position="469"/>
    </location>
    <ligand>
        <name>Mg(2+)</name>
        <dbReference type="ChEBI" id="CHEBI:18420"/>
        <note>shared with alpha subunit</note>
    </ligand>
</feature>
<feature type="binding site" evidence="15">
    <location>
        <position position="475"/>
    </location>
    <ligand>
        <name>Mg(2+)</name>
        <dbReference type="ChEBI" id="CHEBI:18420"/>
        <note>shared with alpha subunit</note>
    </ligand>
</feature>
<name>A0ABX0XCW5_9BACT</name>
<feature type="binding site" evidence="15">
    <location>
        <position position="478"/>
    </location>
    <ligand>
        <name>Mg(2+)</name>
        <dbReference type="ChEBI" id="CHEBI:18420"/>
        <note>shared with alpha subunit</note>
    </ligand>
</feature>
<evidence type="ECO:0000259" key="17">
    <source>
        <dbReference type="PROSITE" id="PS50886"/>
    </source>
</evidence>
<evidence type="ECO:0000256" key="13">
    <source>
        <dbReference type="ARBA" id="ARBA00023146"/>
    </source>
</evidence>
<keyword evidence="6 15" id="KW-0436">Ligase</keyword>
<dbReference type="RefSeq" id="WP_168037439.1">
    <property type="nucleotide sequence ID" value="NZ_JAATJH010000003.1"/>
</dbReference>
<evidence type="ECO:0000259" key="18">
    <source>
        <dbReference type="PROSITE" id="PS51447"/>
    </source>
</evidence>
<keyword evidence="10 15" id="KW-0460">Magnesium</keyword>
<feature type="binding site" evidence="15">
    <location>
        <position position="479"/>
    </location>
    <ligand>
        <name>Mg(2+)</name>
        <dbReference type="ChEBI" id="CHEBI:18420"/>
        <note>shared with alpha subunit</note>
    </ligand>
</feature>
<evidence type="ECO:0000259" key="19">
    <source>
        <dbReference type="PROSITE" id="PS51483"/>
    </source>
</evidence>
<keyword evidence="13 15" id="KW-0030">Aminoacyl-tRNA synthetase</keyword>
<dbReference type="InterPro" id="IPR005147">
    <property type="entry name" value="tRNA_synthase_B5-dom"/>
</dbReference>
<evidence type="ECO:0000256" key="3">
    <source>
        <dbReference type="ARBA" id="ARBA00011209"/>
    </source>
</evidence>
<keyword evidence="5 16" id="KW-0820">tRNA-binding</keyword>
<dbReference type="SUPFAM" id="SSF54991">
    <property type="entry name" value="Anticodon-binding domain of PheRS"/>
    <property type="match status" value="1"/>
</dbReference>
<dbReference type="HAMAP" id="MF_00283">
    <property type="entry name" value="Phe_tRNA_synth_beta1"/>
    <property type="match status" value="1"/>
</dbReference>
<dbReference type="EC" id="6.1.1.20" evidence="15"/>
<evidence type="ECO:0000256" key="12">
    <source>
        <dbReference type="ARBA" id="ARBA00022917"/>
    </source>
</evidence>
<dbReference type="InterPro" id="IPR041616">
    <property type="entry name" value="PheRS_beta_core"/>
</dbReference>
<evidence type="ECO:0000256" key="1">
    <source>
        <dbReference type="ARBA" id="ARBA00004496"/>
    </source>
</evidence>
<evidence type="ECO:0000256" key="8">
    <source>
        <dbReference type="ARBA" id="ARBA00022741"/>
    </source>
</evidence>
<dbReference type="PANTHER" id="PTHR10947:SF0">
    <property type="entry name" value="PHENYLALANINE--TRNA LIGASE BETA SUBUNIT"/>
    <property type="match status" value="1"/>
</dbReference>
<comment type="subunit">
    <text evidence="3 15">Tetramer of two alpha and two beta subunits.</text>
</comment>
<reference evidence="20 21" key="1">
    <citation type="submission" date="2020-03" db="EMBL/GenBank/DDBJ databases">
        <title>Genomic Encyclopedia of Type Strains, Phase IV (KMG-IV): sequencing the most valuable type-strain genomes for metagenomic binning, comparative biology and taxonomic classification.</title>
        <authorList>
            <person name="Goeker M."/>
        </authorList>
    </citation>
    <scope>NUCLEOTIDE SEQUENCE [LARGE SCALE GENOMIC DNA]</scope>
    <source>
        <strain evidence="20 21">DSM 105096</strain>
    </source>
</reference>
<dbReference type="Pfam" id="PF01588">
    <property type="entry name" value="tRNA_bind"/>
    <property type="match status" value="1"/>
</dbReference>
<dbReference type="EMBL" id="JAATJH010000003">
    <property type="protein sequence ID" value="NJC26673.1"/>
    <property type="molecule type" value="Genomic_DNA"/>
</dbReference>
<evidence type="ECO:0000256" key="10">
    <source>
        <dbReference type="ARBA" id="ARBA00022842"/>
    </source>
</evidence>
<keyword evidence="8 15" id="KW-0547">Nucleotide-binding</keyword>
<organism evidence="20 21">
    <name type="scientific">Neolewinella antarctica</name>
    <dbReference type="NCBI Taxonomy" id="442734"/>
    <lineage>
        <taxon>Bacteria</taxon>
        <taxon>Pseudomonadati</taxon>
        <taxon>Bacteroidota</taxon>
        <taxon>Saprospiria</taxon>
        <taxon>Saprospirales</taxon>
        <taxon>Lewinellaceae</taxon>
        <taxon>Neolewinella</taxon>
    </lineage>
</organism>
<keyword evidence="21" id="KW-1185">Reference proteome</keyword>
<dbReference type="Gene3D" id="3.50.40.10">
    <property type="entry name" value="Phenylalanyl-trna Synthetase, Chain B, domain 3"/>
    <property type="match status" value="1"/>
</dbReference>
<comment type="catalytic activity">
    <reaction evidence="14 15">
        <text>tRNA(Phe) + L-phenylalanine + ATP = L-phenylalanyl-tRNA(Phe) + AMP + diphosphate + H(+)</text>
        <dbReference type="Rhea" id="RHEA:19413"/>
        <dbReference type="Rhea" id="RHEA-COMP:9668"/>
        <dbReference type="Rhea" id="RHEA-COMP:9699"/>
        <dbReference type="ChEBI" id="CHEBI:15378"/>
        <dbReference type="ChEBI" id="CHEBI:30616"/>
        <dbReference type="ChEBI" id="CHEBI:33019"/>
        <dbReference type="ChEBI" id="CHEBI:58095"/>
        <dbReference type="ChEBI" id="CHEBI:78442"/>
        <dbReference type="ChEBI" id="CHEBI:78531"/>
        <dbReference type="ChEBI" id="CHEBI:456215"/>
        <dbReference type="EC" id="6.1.1.20"/>
    </reaction>
</comment>
<dbReference type="InterPro" id="IPR012340">
    <property type="entry name" value="NA-bd_OB-fold"/>
</dbReference>
<evidence type="ECO:0000256" key="7">
    <source>
        <dbReference type="ARBA" id="ARBA00022723"/>
    </source>
</evidence>
<keyword evidence="11 16" id="KW-0694">RNA-binding</keyword>
<dbReference type="InterPro" id="IPR005146">
    <property type="entry name" value="B3/B4_tRNA-bd"/>
</dbReference>
<keyword evidence="4 15" id="KW-0963">Cytoplasm</keyword>
<dbReference type="SUPFAM" id="SSF46955">
    <property type="entry name" value="Putative DNA-binding domain"/>
    <property type="match status" value="1"/>
</dbReference>
<dbReference type="CDD" id="cd02796">
    <property type="entry name" value="tRNA_bind_bactPheRS"/>
    <property type="match status" value="1"/>
</dbReference>
<dbReference type="PANTHER" id="PTHR10947">
    <property type="entry name" value="PHENYLALANYL-TRNA SYNTHETASE BETA CHAIN AND LEUCINE-RICH REPEAT-CONTAINING PROTEIN 47"/>
    <property type="match status" value="1"/>
</dbReference>
<comment type="cofactor">
    <cofactor evidence="15">
        <name>Mg(2+)</name>
        <dbReference type="ChEBI" id="CHEBI:18420"/>
    </cofactor>
    <text evidence="15">Binds 2 magnesium ions per tetramer.</text>
</comment>
<dbReference type="PROSITE" id="PS51483">
    <property type="entry name" value="B5"/>
    <property type="match status" value="1"/>
</dbReference>
<dbReference type="Pfam" id="PF03483">
    <property type="entry name" value="B3_4"/>
    <property type="match status" value="1"/>
</dbReference>
<evidence type="ECO:0000256" key="5">
    <source>
        <dbReference type="ARBA" id="ARBA00022555"/>
    </source>
</evidence>
<dbReference type="PROSITE" id="PS50886">
    <property type="entry name" value="TRBD"/>
    <property type="match status" value="1"/>
</dbReference>
<dbReference type="InterPro" id="IPR033714">
    <property type="entry name" value="tRNA_bind_bactPheRS"/>
</dbReference>
<protein>
    <recommendedName>
        <fullName evidence="15">Phenylalanine--tRNA ligase beta subunit</fullName>
        <ecNumber evidence="15">6.1.1.20</ecNumber>
    </recommendedName>
    <alternativeName>
        <fullName evidence="15">Phenylalanyl-tRNA synthetase beta subunit</fullName>
        <shortName evidence="15">PheRS</shortName>
    </alternativeName>
</protein>
<dbReference type="SUPFAM" id="SSF55681">
    <property type="entry name" value="Class II aaRS and biotin synthetases"/>
    <property type="match status" value="1"/>
</dbReference>
<dbReference type="Gene3D" id="2.40.50.140">
    <property type="entry name" value="Nucleic acid-binding proteins"/>
    <property type="match status" value="1"/>
</dbReference>
<dbReference type="InterPro" id="IPR045060">
    <property type="entry name" value="Phe-tRNA-ligase_IIc_bsu"/>
</dbReference>
<evidence type="ECO:0000256" key="11">
    <source>
        <dbReference type="ARBA" id="ARBA00022884"/>
    </source>
</evidence>
<dbReference type="SUPFAM" id="SSF56037">
    <property type="entry name" value="PheT/TilS domain"/>
    <property type="match status" value="1"/>
</dbReference>
<dbReference type="SMART" id="SM00874">
    <property type="entry name" value="B5"/>
    <property type="match status" value="1"/>
</dbReference>
<dbReference type="InterPro" id="IPR009061">
    <property type="entry name" value="DNA-bd_dom_put_sf"/>
</dbReference>
<sequence>MKVSLNWLRQYLAIDLDPAAVGQILTGTGLEVEGMEKIESVPGGLAGLVVGHVVECGKHPGADRLSLTKVDIGREEQVTIVCGAPNVAKGQYVIVATVGAELHPTAGEPFKIKKGKIRGEVSEGMICAEDEIGLGASHDGIIVLEKKYQPGTPAKEVYNLEEDHVYDIGLTPNRSDATNHLGVAFDLAAALNVLHDKPVHVKRPDVSSFREGTATAVPVSVQDPTQAPRYAGLTIENLTVAPSPDWLRQRLLAIGVRPINNVVDVTNYVLHELGQPLHAFDLDKIAGGEINVEKLPEGTKFLSLDGMERSLSDDDLMICDGNHAPMCIAGVFGGANSGVTDATTRIFLEAAHFEAGTTRRSSMRHTLRTDAARVFEKGSDPNVTVYALKRGALLLKELAGGKVTSKLFDHYPTPVKPLVIKVRDQKVRDVIGADLARAQVQSILESMDMTVTPLDDNAIAVSVPTNKTDVTREIDVIEEILRIYGFDNVPTPQEITTAMIVAPNPDPNYIRELTGDLLVANGFHEMMALSLDESRHYREEGEEGQLPGVVYINNTSNVHLDVMRPGMLQSALEAVAHNHNRQQQDLRLFEFGRTYHLDREAKTPYREVNHLTLTLTGRKQAESWHVGAKGDNEAGFYTIKAAVELVLQRFGVDNYRTSEVDSADFQFGLRYHKGPMVLADFGLVHAKQLTKRQVKSAVYFADLNWDSILKVLPKKPVRVKTPGKYPSLRRDLALIVNKSVKFAEIEKVARKAEKKILTDVNLFDVYENDDQLGADKKSYAVSFQLESDDKTLSEKEVDKTMRSIEGSLVKQLGAEVRR</sequence>
<dbReference type="InterPro" id="IPR002547">
    <property type="entry name" value="tRNA-bd_dom"/>
</dbReference>
<comment type="caution">
    <text evidence="20">The sequence shown here is derived from an EMBL/GenBank/DDBJ whole genome shotgun (WGS) entry which is preliminary data.</text>
</comment>
<evidence type="ECO:0000256" key="2">
    <source>
        <dbReference type="ARBA" id="ARBA00008653"/>
    </source>
</evidence>
<proteinExistence type="inferred from homology"/>
<evidence type="ECO:0000313" key="21">
    <source>
        <dbReference type="Proteomes" id="UP000770785"/>
    </source>
</evidence>
<dbReference type="PROSITE" id="PS51447">
    <property type="entry name" value="FDX_ACB"/>
    <property type="match status" value="1"/>
</dbReference>
<accession>A0ABX0XCW5</accession>
<gene>
    <name evidence="15" type="primary">pheT</name>
    <name evidence="20" type="ORF">GGR27_002183</name>
</gene>
<comment type="similarity">
    <text evidence="2 15">Belongs to the phenylalanyl-tRNA synthetase beta subunit family. Type 1 subfamily.</text>
</comment>
<dbReference type="Gene3D" id="3.30.930.10">
    <property type="entry name" value="Bira Bifunctional Protein, Domain 2"/>
    <property type="match status" value="1"/>
</dbReference>
<keyword evidence="9 15" id="KW-0067">ATP-binding</keyword>
<dbReference type="SMART" id="SM00896">
    <property type="entry name" value="FDX-ACB"/>
    <property type="match status" value="1"/>
</dbReference>
<dbReference type="GO" id="GO:0004826">
    <property type="term" value="F:phenylalanine-tRNA ligase activity"/>
    <property type="evidence" value="ECO:0007669"/>
    <property type="project" value="UniProtKB-EC"/>
</dbReference>
<dbReference type="Proteomes" id="UP000770785">
    <property type="component" value="Unassembled WGS sequence"/>
</dbReference>
<dbReference type="SUPFAM" id="SSF50249">
    <property type="entry name" value="Nucleic acid-binding proteins"/>
    <property type="match status" value="1"/>
</dbReference>
<dbReference type="NCBIfam" id="TIGR00472">
    <property type="entry name" value="pheT_bact"/>
    <property type="match status" value="1"/>
</dbReference>
<dbReference type="Pfam" id="PF03147">
    <property type="entry name" value="FDX-ACB"/>
    <property type="match status" value="1"/>
</dbReference>
<dbReference type="Gene3D" id="3.30.56.10">
    <property type="match status" value="2"/>
</dbReference>
<dbReference type="NCBIfam" id="NF045760">
    <property type="entry name" value="YtpR"/>
    <property type="match status" value="1"/>
</dbReference>
<keyword evidence="12 15" id="KW-0648">Protein biosynthesis</keyword>
<feature type="domain" description="FDX-ACB" evidence="18">
    <location>
        <begin position="723"/>
        <end position="817"/>
    </location>
</feature>
<dbReference type="SMART" id="SM00873">
    <property type="entry name" value="B3_4"/>
    <property type="match status" value="1"/>
</dbReference>
<dbReference type="Gene3D" id="3.30.70.380">
    <property type="entry name" value="Ferrodoxin-fold anticodon-binding domain"/>
    <property type="match status" value="1"/>
</dbReference>